<dbReference type="Proteomes" id="UP000515204">
    <property type="component" value="Unplaced"/>
</dbReference>
<dbReference type="RefSeq" id="XP_014468389.1">
    <property type="nucleotide sequence ID" value="XM_014612903.1"/>
</dbReference>
<sequence length="117" mass="13475">MWLQQDGAAPHFAVIVPQFLNNHYNGRWIGRGSSDSGHEWPPYPPDLTSPDFFLWGFVKNVVFAQRSTTRENMMERTRTACASIPREILLRTVDSFERRLHLCLQANGGNFEQLLRG</sequence>
<name>A0A6P3WRM9_DINQU</name>
<dbReference type="KEGG" id="dqu:106740968"/>
<evidence type="ECO:0000313" key="1">
    <source>
        <dbReference type="Proteomes" id="UP000515204"/>
    </source>
</evidence>
<protein>
    <submittedName>
        <fullName evidence="2">Uncharacterized protein LOC106740968</fullName>
    </submittedName>
</protein>
<dbReference type="GO" id="GO:0003676">
    <property type="term" value="F:nucleic acid binding"/>
    <property type="evidence" value="ECO:0007669"/>
    <property type="project" value="InterPro"/>
</dbReference>
<accession>A0A6P3WRM9</accession>
<evidence type="ECO:0000313" key="2">
    <source>
        <dbReference type="RefSeq" id="XP_014468389.1"/>
    </source>
</evidence>
<dbReference type="AlphaFoldDB" id="A0A6P3WRM9"/>
<dbReference type="PANTHER" id="PTHR47326">
    <property type="entry name" value="TRANSPOSABLE ELEMENT TC3 TRANSPOSASE-LIKE PROTEIN"/>
    <property type="match status" value="1"/>
</dbReference>
<organism evidence="1 2">
    <name type="scientific">Dinoponera quadriceps</name>
    <name type="common">South American ant</name>
    <dbReference type="NCBI Taxonomy" id="609295"/>
    <lineage>
        <taxon>Eukaryota</taxon>
        <taxon>Metazoa</taxon>
        <taxon>Ecdysozoa</taxon>
        <taxon>Arthropoda</taxon>
        <taxon>Hexapoda</taxon>
        <taxon>Insecta</taxon>
        <taxon>Pterygota</taxon>
        <taxon>Neoptera</taxon>
        <taxon>Endopterygota</taxon>
        <taxon>Hymenoptera</taxon>
        <taxon>Apocrita</taxon>
        <taxon>Aculeata</taxon>
        <taxon>Formicoidea</taxon>
        <taxon>Formicidae</taxon>
        <taxon>Ponerinae</taxon>
        <taxon>Ponerini</taxon>
        <taxon>Dinoponera</taxon>
    </lineage>
</organism>
<dbReference type="PANTHER" id="PTHR47326:SF1">
    <property type="entry name" value="HTH PSQ-TYPE DOMAIN-CONTAINING PROTEIN"/>
    <property type="match status" value="1"/>
</dbReference>
<dbReference type="GeneID" id="106740968"/>
<dbReference type="OrthoDB" id="7692914at2759"/>
<gene>
    <name evidence="2" type="primary">LOC106740968</name>
</gene>
<keyword evidence="1" id="KW-1185">Reference proteome</keyword>
<proteinExistence type="predicted"/>
<reference evidence="2" key="1">
    <citation type="submission" date="2025-08" db="UniProtKB">
        <authorList>
            <consortium name="RefSeq"/>
        </authorList>
    </citation>
    <scope>IDENTIFICATION</scope>
</reference>
<dbReference type="Gene3D" id="3.30.420.10">
    <property type="entry name" value="Ribonuclease H-like superfamily/Ribonuclease H"/>
    <property type="match status" value="1"/>
</dbReference>
<dbReference type="InterPro" id="IPR036397">
    <property type="entry name" value="RNaseH_sf"/>
</dbReference>